<accession>D6A0Z9</accession>
<evidence type="ECO:0000259" key="2">
    <source>
        <dbReference type="Pfam" id="PF00689"/>
    </source>
</evidence>
<dbReference type="AlphaFoldDB" id="D6A0Z9"/>
<dbReference type="eggNOG" id="COG0474">
    <property type="taxonomic scope" value="Bacteria"/>
</dbReference>
<keyword evidence="1" id="KW-0472">Membrane</keyword>
<feature type="domain" description="Cation-transporting P-type ATPase C-terminal" evidence="2">
    <location>
        <begin position="42"/>
        <end position="196"/>
    </location>
</feature>
<dbReference type="InterPro" id="IPR006068">
    <property type="entry name" value="ATPase_P-typ_cation-transptr_C"/>
</dbReference>
<evidence type="ECO:0000256" key="1">
    <source>
        <dbReference type="SAM" id="Phobius"/>
    </source>
</evidence>
<dbReference type="Proteomes" id="UP000003824">
    <property type="component" value="Unassembled WGS sequence"/>
</dbReference>
<dbReference type="EMBL" id="DS999641">
    <property type="protein sequence ID" value="EFE71274.2"/>
    <property type="molecule type" value="Genomic_DNA"/>
</dbReference>
<evidence type="ECO:0000313" key="4">
    <source>
        <dbReference type="Proteomes" id="UP000003824"/>
    </source>
</evidence>
<sequence>MDADYEGRALWRSVADALSILIGGNAGEVGFSVLGTLLAGSSPLSTRQLLLVNLLTDMFPAMAVAVTPSDDPSTAAHAASGPMGLDVLGAPLLRAIRRRGVTTCLGAVTAYLIGRLTPGTERRSTTMALCGVVGAQLAQTLSGRRHSPLVWVTALGSAAVLAALVQTPGVSHFFGCTPLGPLAWSGVALAIALSALAPRLERLQPVRHLYGAASRLALYLGDTVRQARHLLHSGIARPVA</sequence>
<keyword evidence="1" id="KW-0812">Transmembrane</keyword>
<protein>
    <submittedName>
        <fullName evidence="3">ATPase</fullName>
    </submittedName>
</protein>
<proteinExistence type="predicted"/>
<dbReference type="Pfam" id="PF00689">
    <property type="entry name" value="Cation_ATPase_C"/>
    <property type="match status" value="1"/>
</dbReference>
<organism evidence="3 4">
    <name type="scientific">Streptomyces viridosporus (strain ATCC 14672 / DSM 40746 / JCM 4963 / KCTC 9882 / NRRL B-12104 / FH 1290)</name>
    <name type="common">Streptomyces ghanaensis</name>
    <dbReference type="NCBI Taxonomy" id="566461"/>
    <lineage>
        <taxon>Bacteria</taxon>
        <taxon>Bacillati</taxon>
        <taxon>Actinomycetota</taxon>
        <taxon>Actinomycetes</taxon>
        <taxon>Kitasatosporales</taxon>
        <taxon>Streptomycetaceae</taxon>
        <taxon>Streptomyces</taxon>
    </lineage>
</organism>
<dbReference type="SUPFAM" id="SSF81665">
    <property type="entry name" value="Calcium ATPase, transmembrane domain M"/>
    <property type="match status" value="1"/>
</dbReference>
<reference evidence="4" key="1">
    <citation type="submission" date="2008-12" db="EMBL/GenBank/DDBJ databases">
        <title>Annotation of Streptomyces ghanaensis ATCC 14672.</title>
        <authorList>
            <consortium name="The Broad Institute Genome Sequencing Platform"/>
            <consortium name="Broad Institute Microbial Sequencing Center"/>
            <person name="Fischbach M."/>
            <person name="Ward D."/>
            <person name="Young S."/>
            <person name="Kodira C.D."/>
            <person name="Zeng Q."/>
            <person name="Koehrsen M."/>
            <person name="Godfrey P."/>
            <person name="Alvarado L."/>
            <person name="Berlin A.M."/>
            <person name="Borenstein D."/>
            <person name="Chen Z."/>
            <person name="Engels R."/>
            <person name="Freedman E."/>
            <person name="Gellesch M."/>
            <person name="Goldberg J."/>
            <person name="Griggs A."/>
            <person name="Gujja S."/>
            <person name="Heiman D.I."/>
            <person name="Hepburn T.A."/>
            <person name="Howarth C."/>
            <person name="Jen D."/>
            <person name="Larson L."/>
            <person name="Lewis B."/>
            <person name="Mehta T."/>
            <person name="Park D."/>
            <person name="Pearson M."/>
            <person name="Roberts A."/>
            <person name="Saif S."/>
            <person name="Shea T.D."/>
            <person name="Shenoy N."/>
            <person name="Sisk P."/>
            <person name="Stolte C."/>
            <person name="Sykes S.N."/>
            <person name="Walk T."/>
            <person name="White J."/>
            <person name="Yandava C."/>
            <person name="Straight P."/>
            <person name="Clardy J."/>
            <person name="Hung D."/>
            <person name="Kolter R."/>
            <person name="Mekalanos J."/>
            <person name="Walker S."/>
            <person name="Walsh C.T."/>
            <person name="Wieland B.L.C."/>
            <person name="Ilzarbe M."/>
            <person name="Galagan J."/>
            <person name="Nusbaum C."/>
            <person name="Birren B."/>
        </authorList>
    </citation>
    <scope>NUCLEOTIDE SEQUENCE [LARGE SCALE GENOMIC DNA]</scope>
    <source>
        <strain evidence="4">ATCC 14672 / DSM 40746 / JCM 4963 / KCTC 9882 / NRRL B-12104 / FH 1290</strain>
    </source>
</reference>
<evidence type="ECO:0000313" key="3">
    <source>
        <dbReference type="EMBL" id="EFE71274.2"/>
    </source>
</evidence>
<name>D6A0Z9_STRV1</name>
<dbReference type="InterPro" id="IPR023298">
    <property type="entry name" value="ATPase_P-typ_TM_dom_sf"/>
</dbReference>
<gene>
    <name evidence="3" type="ORF">SSFG_06513</name>
</gene>
<feature type="transmembrane region" description="Helical" evidence="1">
    <location>
        <begin position="179"/>
        <end position="197"/>
    </location>
</feature>
<dbReference type="Gene3D" id="1.20.1110.10">
    <property type="entry name" value="Calcium-transporting ATPase, transmembrane domain"/>
    <property type="match status" value="1"/>
</dbReference>
<feature type="transmembrane region" description="Helical" evidence="1">
    <location>
        <begin position="149"/>
        <end position="167"/>
    </location>
</feature>
<keyword evidence="1" id="KW-1133">Transmembrane helix</keyword>